<accession>A0A5P9NJC8</accession>
<evidence type="ECO:0000313" key="2">
    <source>
        <dbReference type="EMBL" id="QFU75930.1"/>
    </source>
</evidence>
<dbReference type="AlphaFoldDB" id="A0A5P9NJC8"/>
<dbReference type="Proteomes" id="UP000326287">
    <property type="component" value="Chromosome"/>
</dbReference>
<reference evidence="2 3" key="1">
    <citation type="submission" date="2019-02" db="EMBL/GenBank/DDBJ databases">
        <authorList>
            <person name="Li S.-H."/>
        </authorList>
    </citation>
    <scope>NUCLEOTIDE SEQUENCE [LARGE SCALE GENOMIC DNA]</scope>
    <source>
        <strain evidence="2 3">IMCC14385</strain>
    </source>
</reference>
<dbReference type="Pfam" id="PF20815">
    <property type="entry name" value="GIY_YIG_2"/>
    <property type="match status" value="1"/>
</dbReference>
<dbReference type="KEGG" id="halc:EY643_09800"/>
<dbReference type="InterPro" id="IPR049311">
    <property type="entry name" value="GIY_YIG_cat"/>
</dbReference>
<gene>
    <name evidence="2" type="ORF">EY643_09800</name>
</gene>
<evidence type="ECO:0000313" key="3">
    <source>
        <dbReference type="Proteomes" id="UP000326287"/>
    </source>
</evidence>
<proteinExistence type="predicted"/>
<evidence type="ECO:0000259" key="1">
    <source>
        <dbReference type="Pfam" id="PF20815"/>
    </source>
</evidence>
<dbReference type="EMBL" id="CP036422">
    <property type="protein sequence ID" value="QFU75930.1"/>
    <property type="molecule type" value="Genomic_DNA"/>
</dbReference>
<name>A0A5P9NJC8_9GAMM</name>
<keyword evidence="3" id="KW-1185">Reference proteome</keyword>
<dbReference type="OrthoDB" id="5071506at2"/>
<dbReference type="RefSeq" id="WP_152662036.1">
    <property type="nucleotide sequence ID" value="NZ_CP036422.1"/>
</dbReference>
<feature type="domain" description="GIY-YIG catalytic" evidence="1">
    <location>
        <begin position="44"/>
        <end position="166"/>
    </location>
</feature>
<sequence>MIDLITEELLTRRIPARYGGQVIPDRPGYYAIFVTCSGDLPGWLRCAIDQSGLLYLGIARKSLETRLFRQELRHKSPATFFRGLGATLGYRPPVGSLCGKSNQKNYKFSPENTAAIITWIDANLEISWVVSDMPEHKVEKAMIRKLAPPMNTAHNQKALPQLSQLRVECREIACRGSQASRNGSQE</sequence>
<protein>
    <recommendedName>
        <fullName evidence="1">GIY-YIG catalytic domain-containing protein</fullName>
    </recommendedName>
</protein>
<organism evidence="2 3">
    <name type="scientific">Halioglobus maricola</name>
    <dbReference type="NCBI Taxonomy" id="2601894"/>
    <lineage>
        <taxon>Bacteria</taxon>
        <taxon>Pseudomonadati</taxon>
        <taxon>Pseudomonadota</taxon>
        <taxon>Gammaproteobacteria</taxon>
        <taxon>Cellvibrionales</taxon>
        <taxon>Halieaceae</taxon>
        <taxon>Halioglobus</taxon>
    </lineage>
</organism>